<accession>A0A9P6T6C2</accession>
<evidence type="ECO:0000256" key="1">
    <source>
        <dbReference type="SAM" id="MobiDB-lite"/>
    </source>
</evidence>
<dbReference type="EMBL" id="MU167460">
    <property type="protein sequence ID" value="KAG0140259.1"/>
    <property type="molecule type" value="Genomic_DNA"/>
</dbReference>
<feature type="region of interest" description="Disordered" evidence="1">
    <location>
        <begin position="52"/>
        <end position="76"/>
    </location>
</feature>
<keyword evidence="3" id="KW-1185">Reference proteome</keyword>
<name>A0A9P6T6C2_9BASI</name>
<proteinExistence type="predicted"/>
<feature type="non-terminal residue" evidence="2">
    <location>
        <position position="284"/>
    </location>
</feature>
<evidence type="ECO:0000313" key="2">
    <source>
        <dbReference type="EMBL" id="KAG0140259.1"/>
    </source>
</evidence>
<dbReference type="Proteomes" id="UP000886653">
    <property type="component" value="Unassembled WGS sequence"/>
</dbReference>
<reference evidence="2" key="1">
    <citation type="submission" date="2013-11" db="EMBL/GenBank/DDBJ databases">
        <title>Genome sequence of the fusiform rust pathogen reveals effectors for host alternation and coevolution with pine.</title>
        <authorList>
            <consortium name="DOE Joint Genome Institute"/>
            <person name="Smith K."/>
            <person name="Pendleton A."/>
            <person name="Kubisiak T."/>
            <person name="Anderson C."/>
            <person name="Salamov A."/>
            <person name="Aerts A."/>
            <person name="Riley R."/>
            <person name="Clum A."/>
            <person name="Lindquist E."/>
            <person name="Ence D."/>
            <person name="Campbell M."/>
            <person name="Kronenberg Z."/>
            <person name="Feau N."/>
            <person name="Dhillon B."/>
            <person name="Hamelin R."/>
            <person name="Burleigh J."/>
            <person name="Smith J."/>
            <person name="Yandell M."/>
            <person name="Nelson C."/>
            <person name="Grigoriev I."/>
            <person name="Davis J."/>
        </authorList>
    </citation>
    <scope>NUCLEOTIDE SEQUENCE</scope>
    <source>
        <strain evidence="2">G11</strain>
    </source>
</reference>
<sequence length="284" mass="32453">SINFFPPTQDSISATNQTKVIRNEDKDHLDPRCLLSAKLTFMVHIELHLPDGEDEDDDEATVQKNSKKTPKASKEVEGNYMTYKNNHPWEVSITVNKDMNISQFQSLIFSGCDKHYQDISEGFKKALFQGELQCTGWIQSCKGFQKKDDFEIMTLTAYDCFIHKCFINSQQMILSKFYSTKSQAHRVAKNLAQLKHSQSQGKFQKESTVVNSYEEHYTTNLQELTSQFTKSTADGESCMCLVNPQNRDQLLKLNTAMLKVWAQDISQESACQPLSTSKVPWSCK</sequence>
<organism evidence="2 3">
    <name type="scientific">Cronartium quercuum f. sp. fusiforme G11</name>
    <dbReference type="NCBI Taxonomy" id="708437"/>
    <lineage>
        <taxon>Eukaryota</taxon>
        <taxon>Fungi</taxon>
        <taxon>Dikarya</taxon>
        <taxon>Basidiomycota</taxon>
        <taxon>Pucciniomycotina</taxon>
        <taxon>Pucciniomycetes</taxon>
        <taxon>Pucciniales</taxon>
        <taxon>Coleosporiaceae</taxon>
        <taxon>Cronartium</taxon>
    </lineage>
</organism>
<dbReference type="AlphaFoldDB" id="A0A9P6T6C2"/>
<protein>
    <submittedName>
        <fullName evidence="2">Uncharacterized protein</fullName>
    </submittedName>
</protein>
<gene>
    <name evidence="2" type="ORF">CROQUDRAFT_665439</name>
</gene>
<comment type="caution">
    <text evidence="2">The sequence shown here is derived from an EMBL/GenBank/DDBJ whole genome shotgun (WGS) entry which is preliminary data.</text>
</comment>
<feature type="non-terminal residue" evidence="2">
    <location>
        <position position="1"/>
    </location>
</feature>
<evidence type="ECO:0000313" key="3">
    <source>
        <dbReference type="Proteomes" id="UP000886653"/>
    </source>
</evidence>